<accession>A0A2I0AV34</accession>
<evidence type="ECO:0000313" key="3">
    <source>
        <dbReference type="Proteomes" id="UP000236161"/>
    </source>
</evidence>
<gene>
    <name evidence="2" type="ORF">AXF42_Ash019553</name>
</gene>
<organism evidence="2 3">
    <name type="scientific">Apostasia shenzhenica</name>
    <dbReference type="NCBI Taxonomy" id="1088818"/>
    <lineage>
        <taxon>Eukaryota</taxon>
        <taxon>Viridiplantae</taxon>
        <taxon>Streptophyta</taxon>
        <taxon>Embryophyta</taxon>
        <taxon>Tracheophyta</taxon>
        <taxon>Spermatophyta</taxon>
        <taxon>Magnoliopsida</taxon>
        <taxon>Liliopsida</taxon>
        <taxon>Asparagales</taxon>
        <taxon>Orchidaceae</taxon>
        <taxon>Apostasioideae</taxon>
        <taxon>Apostasia</taxon>
    </lineage>
</organism>
<dbReference type="AlphaFoldDB" id="A0A2I0AV34"/>
<feature type="region of interest" description="Disordered" evidence="1">
    <location>
        <begin position="60"/>
        <end position="130"/>
    </location>
</feature>
<sequence length="130" mass="14926">MIEFGIKQKLVNFNRAEYNLDLRQMKTEQSIKHEIKPKAKKNRTEPKTRIEKLRETLRSRCESTPPAAQIRSKIKKPGKHAIPLRSRSDSAPPAQIHSERSKHAVALRSRSESAPLAQIHSERSKLSTRV</sequence>
<reference evidence="2 3" key="1">
    <citation type="journal article" date="2017" name="Nature">
        <title>The Apostasia genome and the evolution of orchids.</title>
        <authorList>
            <person name="Zhang G.Q."/>
            <person name="Liu K.W."/>
            <person name="Li Z."/>
            <person name="Lohaus R."/>
            <person name="Hsiao Y.Y."/>
            <person name="Niu S.C."/>
            <person name="Wang J.Y."/>
            <person name="Lin Y.C."/>
            <person name="Xu Q."/>
            <person name="Chen L.J."/>
            <person name="Yoshida K."/>
            <person name="Fujiwara S."/>
            <person name="Wang Z.W."/>
            <person name="Zhang Y.Q."/>
            <person name="Mitsuda N."/>
            <person name="Wang M."/>
            <person name="Liu G.H."/>
            <person name="Pecoraro L."/>
            <person name="Huang H.X."/>
            <person name="Xiao X.J."/>
            <person name="Lin M."/>
            <person name="Wu X.Y."/>
            <person name="Wu W.L."/>
            <person name="Chen Y.Y."/>
            <person name="Chang S.B."/>
            <person name="Sakamoto S."/>
            <person name="Ohme-Takagi M."/>
            <person name="Yagi M."/>
            <person name="Zeng S.J."/>
            <person name="Shen C.Y."/>
            <person name="Yeh C.M."/>
            <person name="Luo Y.B."/>
            <person name="Tsai W.C."/>
            <person name="Van de Peer Y."/>
            <person name="Liu Z.J."/>
        </authorList>
    </citation>
    <scope>NUCLEOTIDE SEQUENCE [LARGE SCALE GENOMIC DNA]</scope>
    <source>
        <strain evidence="3">cv. Shenzhen</strain>
        <tissue evidence="2">Stem</tissue>
    </source>
</reference>
<dbReference type="EMBL" id="KZ451949">
    <property type="protein sequence ID" value="PKA59399.1"/>
    <property type="molecule type" value="Genomic_DNA"/>
</dbReference>
<protein>
    <submittedName>
        <fullName evidence="2">Uncharacterized protein</fullName>
    </submittedName>
</protein>
<dbReference type="Proteomes" id="UP000236161">
    <property type="component" value="Unassembled WGS sequence"/>
</dbReference>
<name>A0A2I0AV34_9ASPA</name>
<evidence type="ECO:0000256" key="1">
    <source>
        <dbReference type="SAM" id="MobiDB-lite"/>
    </source>
</evidence>
<keyword evidence="3" id="KW-1185">Reference proteome</keyword>
<feature type="compositionally biased region" description="Basic and acidic residues" evidence="1">
    <location>
        <begin position="120"/>
        <end position="130"/>
    </location>
</feature>
<proteinExistence type="predicted"/>
<evidence type="ECO:0000313" key="2">
    <source>
        <dbReference type="EMBL" id="PKA59399.1"/>
    </source>
</evidence>